<protein>
    <submittedName>
        <fullName evidence="3">Relaxase domain-containing protein</fullName>
    </submittedName>
</protein>
<dbReference type="Pfam" id="PF13604">
    <property type="entry name" value="AAA_30"/>
    <property type="match status" value="1"/>
</dbReference>
<evidence type="ECO:0000313" key="4">
    <source>
        <dbReference type="Proteomes" id="UP001165405"/>
    </source>
</evidence>
<organism evidence="3 4">
    <name type="scientific">Antribacter soli</name>
    <dbReference type="NCBI Taxonomy" id="2910976"/>
    <lineage>
        <taxon>Bacteria</taxon>
        <taxon>Bacillati</taxon>
        <taxon>Actinomycetota</taxon>
        <taxon>Actinomycetes</taxon>
        <taxon>Micrococcales</taxon>
        <taxon>Promicromonosporaceae</taxon>
        <taxon>Antribacter</taxon>
    </lineage>
</organism>
<dbReference type="EMBL" id="JAKGSG010000037">
    <property type="protein sequence ID" value="MCF4122058.1"/>
    <property type="molecule type" value="Genomic_DNA"/>
</dbReference>
<dbReference type="SUPFAM" id="SSF55464">
    <property type="entry name" value="Origin of replication-binding domain, RBD-like"/>
    <property type="match status" value="1"/>
</dbReference>
<dbReference type="Gene3D" id="2.30.30.940">
    <property type="match status" value="1"/>
</dbReference>
<sequence>MATRVVVVSVGDVTMSIHKLSPGSGYEYLTRQVAAADATDLDMPLVDYYAAKGEAPGRWTGSGLADLDGIEPGDVVMAEQMANLFGKGLHPASTDENPLRLGASFRTFGNERAKEFALQVVRRMEDANRAAGRPAKAPMDRATVARIRTEVAAEFFTADHGRPPADARELASAVARYSRFRSAVAGYDLTFSPVKSVSALWAVAPMGVARRIEAAHDKAVAKALKFLQEHAIYSREGANGIRQVDTCGLIATAFTHRDSRTGDPDLHTHVAVANKVRTKDGKWLSIYGSVLYEHVVAASEVYNSALEQYLREDLGLEFAERPTGPGKRPVREVVGVDRDLCEAWSSRRADILARLADLTAEFHATHGRPSSKTEAIGLAQQANLETREAKHEPRSLAEQRATWRAQADAILGPGGVDDIVAAAIGRTTGFRSGGVTAGWVQETAARVVAEVEVRAATWQDWHLTAEVLRQVRANTDVHVPADDLEVVTAAVLEAARSRCVNLTPDLDDVAEPQALRRSDGTSVYRHTGADRYTTTRILDAEQRILAAAEQRDGAAMEAADVDLVLLEAHANGHRLNDAQRRLVTALATSGARVQVALAPAGTGKTTAMRTLAAAWAQSGGRDRTGGNVVGLAPSATAAAELRAATGISCDTLAKLIHELDHPSPTGGPPPWATAIGPGTLVLVDEAGMADTLTLDRVIGYALERGASVRLIGDDQQLAAIGAGGILRDLTRHHDAVRLEAPVRFTDPAEARATLRLREGDPAALGFYLDAGRIHAVDPATAADTVYEAWATDRAAGLDSLMLAPTRVLVTDLNQHAQADRLARLDTPPGDGASLGDGCTVYVGDTVLTRRNDRRLRLTGTDWVKNGDRWTVTDIGRDGGLTVRHQASGLAVRLPKEYTAEHVQLGYAATVHAAQGASCDTLHTILTGTESRQIAYTALSRGRDTNHAYIMTTIPDAGLSGEPHMAALFDLDATRTATETLEQVLARDGSAVSATTTAFENAAPERRLHQAAVRYEDAVHAAAEDAIGVERVAEIERHAAHVLPGLTEEPAWPALHARLVLAEADGHDAAELLTAAVEQRELASAEDPAAVLAWRVDRLAPTERGVLPWLPAVPQQLATDQTWGAYLAARAAAVTDRATTVFNDARTRTSQERPEWAEDVVLPDDLATALAIWRAATGVPDNDNRPTGPDQTAPALRNYQRHLDRAVAAWQPTPAGRPWVRLAAAAAGRHDEHTATLADHLAGLHASGVSPVTAVEHALRRGPLPDDHPTAALDARLTRLEQDASRRAEQRRRDANQHRLALDDHHSRPHDRSYGPRL</sequence>
<evidence type="ECO:0000259" key="2">
    <source>
        <dbReference type="Pfam" id="PF08751"/>
    </source>
</evidence>
<dbReference type="RefSeq" id="WP_236089858.1">
    <property type="nucleotide sequence ID" value="NZ_JAKGSG010000037.1"/>
</dbReference>
<dbReference type="InterPro" id="IPR014862">
    <property type="entry name" value="TrwC"/>
</dbReference>
<feature type="region of interest" description="Disordered" evidence="1">
    <location>
        <begin position="1281"/>
        <end position="1317"/>
    </location>
</feature>
<dbReference type="Gene3D" id="3.40.50.300">
    <property type="entry name" value="P-loop containing nucleotide triphosphate hydrolases"/>
    <property type="match status" value="2"/>
</dbReference>
<evidence type="ECO:0000313" key="3">
    <source>
        <dbReference type="EMBL" id="MCF4122058.1"/>
    </source>
</evidence>
<gene>
    <name evidence="3" type="ORF">L1785_13830</name>
</gene>
<comment type="caution">
    <text evidence="3">The sequence shown here is derived from an EMBL/GenBank/DDBJ whole genome shotgun (WGS) entry which is preliminary data.</text>
</comment>
<dbReference type="NCBIfam" id="NF041492">
    <property type="entry name" value="MobF"/>
    <property type="match status" value="1"/>
</dbReference>
<feature type="domain" description="TrwC relaxase" evidence="2">
    <location>
        <begin position="23"/>
        <end position="409"/>
    </location>
</feature>
<dbReference type="Proteomes" id="UP001165405">
    <property type="component" value="Unassembled WGS sequence"/>
</dbReference>
<evidence type="ECO:0000256" key="1">
    <source>
        <dbReference type="SAM" id="MobiDB-lite"/>
    </source>
</evidence>
<dbReference type="CDD" id="cd18809">
    <property type="entry name" value="SF1_C_RecD"/>
    <property type="match status" value="1"/>
</dbReference>
<accession>A0AA41QEP2</accession>
<dbReference type="InterPro" id="IPR027417">
    <property type="entry name" value="P-loop_NTPase"/>
</dbReference>
<keyword evidence="4" id="KW-1185">Reference proteome</keyword>
<reference evidence="3" key="1">
    <citation type="submission" date="2022-01" db="EMBL/GenBank/DDBJ databases">
        <title>Antribacter sp. nov., isolated from Guizhou of China.</title>
        <authorList>
            <person name="Chengliang C."/>
            <person name="Ya Z."/>
        </authorList>
    </citation>
    <scope>NUCLEOTIDE SEQUENCE</scope>
    <source>
        <strain evidence="3">KLBMP 9083</strain>
    </source>
</reference>
<dbReference type="Pfam" id="PF08751">
    <property type="entry name" value="TrwC"/>
    <property type="match status" value="1"/>
</dbReference>
<name>A0AA41QEP2_9MICO</name>
<dbReference type="SUPFAM" id="SSF52540">
    <property type="entry name" value="P-loop containing nucleoside triphosphate hydrolases"/>
    <property type="match status" value="2"/>
</dbReference>
<proteinExistence type="predicted"/>